<dbReference type="Proteomes" id="UP001597045">
    <property type="component" value="Unassembled WGS sequence"/>
</dbReference>
<proteinExistence type="predicted"/>
<evidence type="ECO:0000313" key="1">
    <source>
        <dbReference type="EMBL" id="MFD1044352.1"/>
    </source>
</evidence>
<dbReference type="EMBL" id="JBHTIS010000039">
    <property type="protein sequence ID" value="MFD1044352.1"/>
    <property type="molecule type" value="Genomic_DNA"/>
</dbReference>
<reference evidence="2" key="1">
    <citation type="journal article" date="2019" name="Int. J. Syst. Evol. Microbiol.">
        <title>The Global Catalogue of Microorganisms (GCM) 10K type strain sequencing project: providing services to taxonomists for standard genome sequencing and annotation.</title>
        <authorList>
            <consortium name="The Broad Institute Genomics Platform"/>
            <consortium name="The Broad Institute Genome Sequencing Center for Infectious Disease"/>
            <person name="Wu L."/>
            <person name="Ma J."/>
        </authorList>
    </citation>
    <scope>NUCLEOTIDE SEQUENCE [LARGE SCALE GENOMIC DNA]</scope>
    <source>
        <strain evidence="2">JCM 31486</strain>
    </source>
</reference>
<organism evidence="1 2">
    <name type="scientific">Kibdelosporangium lantanae</name>
    <dbReference type="NCBI Taxonomy" id="1497396"/>
    <lineage>
        <taxon>Bacteria</taxon>
        <taxon>Bacillati</taxon>
        <taxon>Actinomycetota</taxon>
        <taxon>Actinomycetes</taxon>
        <taxon>Pseudonocardiales</taxon>
        <taxon>Pseudonocardiaceae</taxon>
        <taxon>Kibdelosporangium</taxon>
    </lineage>
</organism>
<evidence type="ECO:0000313" key="2">
    <source>
        <dbReference type="Proteomes" id="UP001597045"/>
    </source>
</evidence>
<gene>
    <name evidence="1" type="ORF">ACFQ1S_01460</name>
</gene>
<comment type="caution">
    <text evidence="1">The sequence shown here is derived from an EMBL/GenBank/DDBJ whole genome shotgun (WGS) entry which is preliminary data.</text>
</comment>
<protein>
    <submittedName>
        <fullName evidence="1">Uncharacterized protein</fullName>
    </submittedName>
</protein>
<name>A0ABW3M241_9PSEU</name>
<sequence length="408" mass="45378">MNIGLVLAIAGFAVTLLGLPIMRANWTRARSDQSLSRFRQVLDQVRTGHSQLNALTLSESETVGAVVGLPVLAKEGWILDEPTSLESVRLVMLKASPNDYQVTVARRHAQRLMPRRTDGSRYQGFSQTLIELGEMPHLYNGVTYRPVGVNATSGGLEITLTTGKYFDHLDTTTVLAYETAARLVSGRKRIQDGRYRRYVDDPFDLTRRTTGLGINTLTVRRGQNGCGFYMHRRNGRWVAEGSELIHTVPAGEFTPSDVGLQAQEDDLNLWRNIMREYAEEFLDMEEAYGRGGRPINYAEQAPFKQLDQARKNGDLKAYLLGVGLDPLDWKPALFTICVFEAKAFDAIFADIVVDGKEGTILVGPDGFGIPFNARFVHMYADDRNTTNAGTVNLRLAWHHRVALGIAGS</sequence>
<accession>A0ABW3M241</accession>
<keyword evidence="2" id="KW-1185">Reference proteome</keyword>